<keyword evidence="2" id="KW-0548">Nucleotidyltransferase</keyword>
<dbReference type="OrthoDB" id="999895at2759"/>
<dbReference type="PANTHER" id="PTHR35218">
    <property type="entry name" value="RNASE H DOMAIN-CONTAINING PROTEIN"/>
    <property type="match status" value="1"/>
</dbReference>
<dbReference type="InterPro" id="IPR005135">
    <property type="entry name" value="Endo/exonuclease/phosphatase"/>
</dbReference>
<name>A0A5B6UZG0_9ROSI</name>
<proteinExistence type="predicted"/>
<dbReference type="EMBL" id="SMMG02000009">
    <property type="protein sequence ID" value="KAA3460285.1"/>
    <property type="molecule type" value="Genomic_DNA"/>
</dbReference>
<organism evidence="2 3">
    <name type="scientific">Gossypium australe</name>
    <dbReference type="NCBI Taxonomy" id="47621"/>
    <lineage>
        <taxon>Eukaryota</taxon>
        <taxon>Viridiplantae</taxon>
        <taxon>Streptophyta</taxon>
        <taxon>Embryophyta</taxon>
        <taxon>Tracheophyta</taxon>
        <taxon>Spermatophyta</taxon>
        <taxon>Magnoliopsida</taxon>
        <taxon>eudicotyledons</taxon>
        <taxon>Gunneridae</taxon>
        <taxon>Pentapetalae</taxon>
        <taxon>rosids</taxon>
        <taxon>malvids</taxon>
        <taxon>Malvales</taxon>
        <taxon>Malvaceae</taxon>
        <taxon>Malvoideae</taxon>
        <taxon>Gossypium</taxon>
    </lineage>
</organism>
<feature type="domain" description="Endonuclease/exonuclease/phosphatase" evidence="1">
    <location>
        <begin position="4"/>
        <end position="225"/>
    </location>
</feature>
<accession>A0A5B6UZG0</accession>
<dbReference type="PANTHER" id="PTHR35218:SF9">
    <property type="entry name" value="ENDONUCLEASE_EXONUCLEASE_PHOSPHATASE DOMAIN-CONTAINING PROTEIN"/>
    <property type="match status" value="1"/>
</dbReference>
<reference evidence="3" key="1">
    <citation type="journal article" date="2019" name="Plant Biotechnol. J.">
        <title>Genome sequencing of the Australian wild diploid species Gossypium australe highlights disease resistance and delayed gland morphogenesis.</title>
        <authorList>
            <person name="Cai Y."/>
            <person name="Cai X."/>
            <person name="Wang Q."/>
            <person name="Wang P."/>
            <person name="Zhang Y."/>
            <person name="Cai C."/>
            <person name="Xu Y."/>
            <person name="Wang K."/>
            <person name="Zhou Z."/>
            <person name="Wang C."/>
            <person name="Geng S."/>
            <person name="Li B."/>
            <person name="Dong Q."/>
            <person name="Hou Y."/>
            <person name="Wang H."/>
            <person name="Ai P."/>
            <person name="Liu Z."/>
            <person name="Yi F."/>
            <person name="Sun M."/>
            <person name="An G."/>
            <person name="Cheng J."/>
            <person name="Zhang Y."/>
            <person name="Shi Q."/>
            <person name="Xie Y."/>
            <person name="Shi X."/>
            <person name="Chang Y."/>
            <person name="Huang F."/>
            <person name="Chen Y."/>
            <person name="Hong S."/>
            <person name="Mi L."/>
            <person name="Sun Q."/>
            <person name="Zhang L."/>
            <person name="Zhou B."/>
            <person name="Peng R."/>
            <person name="Zhang X."/>
            <person name="Liu F."/>
        </authorList>
    </citation>
    <scope>NUCLEOTIDE SEQUENCE [LARGE SCALE GENOMIC DNA]</scope>
    <source>
        <strain evidence="3">cv. PA1801</strain>
    </source>
</reference>
<evidence type="ECO:0000313" key="2">
    <source>
        <dbReference type="EMBL" id="KAA3460285.1"/>
    </source>
</evidence>
<dbReference type="Gene3D" id="3.60.10.10">
    <property type="entry name" value="Endonuclease/exonuclease/phosphatase"/>
    <property type="match status" value="1"/>
</dbReference>
<keyword evidence="3" id="KW-1185">Reference proteome</keyword>
<dbReference type="Pfam" id="PF03372">
    <property type="entry name" value="Exo_endo_phos"/>
    <property type="match status" value="1"/>
</dbReference>
<dbReference type="SUPFAM" id="SSF56219">
    <property type="entry name" value="DNase I-like"/>
    <property type="match status" value="1"/>
</dbReference>
<dbReference type="GO" id="GO:0003964">
    <property type="term" value="F:RNA-directed DNA polymerase activity"/>
    <property type="evidence" value="ECO:0007669"/>
    <property type="project" value="UniProtKB-KW"/>
</dbReference>
<dbReference type="AlphaFoldDB" id="A0A5B6UZG0"/>
<keyword evidence="2" id="KW-0695">RNA-directed DNA polymerase</keyword>
<gene>
    <name evidence="2" type="ORF">EPI10_026967</name>
</gene>
<evidence type="ECO:0000259" key="1">
    <source>
        <dbReference type="Pfam" id="PF03372"/>
    </source>
</evidence>
<keyword evidence="2" id="KW-0808">Transferase</keyword>
<protein>
    <submittedName>
        <fullName evidence="2">Reverse transcriptase</fullName>
    </submittedName>
</protein>
<evidence type="ECO:0000313" key="3">
    <source>
        <dbReference type="Proteomes" id="UP000325315"/>
    </source>
</evidence>
<sequence>MKSLSWNVRGLGSSRAVRRLRHLMKQQNPRMVFLIETKLDKKRMEKVRRSCGLLNGIEVKAEGTRGGLCLGWKEDIVVTLRSYSKWHVDVLVKENGLQEEWQFTGLYGSPYLRDQDVVWNLLKRISQEGNYPWLVAGDFNEFMFSFEKKGGNPRDQKRMEVFRETIEECNLMDIGFSGVWYTWERGNLLETNIRERLDRGLANEKWLNLFPLGNIHHLPYSTSDHCPLLINSDKVSRFSGDRNFYFEVWWTMEDSFE</sequence>
<dbReference type="Proteomes" id="UP000325315">
    <property type="component" value="Unassembled WGS sequence"/>
</dbReference>
<comment type="caution">
    <text evidence="2">The sequence shown here is derived from an EMBL/GenBank/DDBJ whole genome shotgun (WGS) entry which is preliminary data.</text>
</comment>
<dbReference type="InterPro" id="IPR036691">
    <property type="entry name" value="Endo/exonu/phosph_ase_sf"/>
</dbReference>